<accession>A0ACC3MFM9</accession>
<name>A0ACC3MFM9_9PEZI</name>
<evidence type="ECO:0000313" key="1">
    <source>
        <dbReference type="EMBL" id="KAK3690752.1"/>
    </source>
</evidence>
<dbReference type="EMBL" id="JAUTXU010000281">
    <property type="protein sequence ID" value="KAK3690752.1"/>
    <property type="molecule type" value="Genomic_DNA"/>
</dbReference>
<protein>
    <submittedName>
        <fullName evidence="1">Uncharacterized protein</fullName>
    </submittedName>
</protein>
<evidence type="ECO:0000313" key="2">
    <source>
        <dbReference type="Proteomes" id="UP001281147"/>
    </source>
</evidence>
<comment type="caution">
    <text evidence="1">The sequence shown here is derived from an EMBL/GenBank/DDBJ whole genome shotgun (WGS) entry which is preliminary data.</text>
</comment>
<organism evidence="1 2">
    <name type="scientific">Vermiconidia calcicola</name>
    <dbReference type="NCBI Taxonomy" id="1690605"/>
    <lineage>
        <taxon>Eukaryota</taxon>
        <taxon>Fungi</taxon>
        <taxon>Dikarya</taxon>
        <taxon>Ascomycota</taxon>
        <taxon>Pezizomycotina</taxon>
        <taxon>Dothideomycetes</taxon>
        <taxon>Dothideomycetidae</taxon>
        <taxon>Mycosphaerellales</taxon>
        <taxon>Extremaceae</taxon>
        <taxon>Vermiconidia</taxon>
    </lineage>
</organism>
<reference evidence="1" key="1">
    <citation type="submission" date="2023-07" db="EMBL/GenBank/DDBJ databases">
        <title>Black Yeasts Isolated from many extreme environments.</title>
        <authorList>
            <person name="Coleine C."/>
            <person name="Stajich J.E."/>
            <person name="Selbmann L."/>
        </authorList>
    </citation>
    <scope>NUCLEOTIDE SEQUENCE</scope>
    <source>
        <strain evidence="1">CCFEE 5714</strain>
    </source>
</reference>
<gene>
    <name evidence="1" type="ORF">LTR37_019018</name>
</gene>
<sequence length="185" mass="20909">MPDFYHGAVLGEDSFSIEIEGDKVELKTDPSFDFGNWYAANNPDVRMPEVLECARKLRSQYSWTGAVGFCWGGQVGFKLASRSNADLFNAVSIGHPGTDKATEDDIHEIAVPFHIIAPQYDPTFPQEYKDMCNQEIPKLRVDYCYDYFPGVVHGFATKCDPKKELEKKALERAKNAVVHWITTHT</sequence>
<keyword evidence="2" id="KW-1185">Reference proteome</keyword>
<dbReference type="Proteomes" id="UP001281147">
    <property type="component" value="Unassembled WGS sequence"/>
</dbReference>
<proteinExistence type="predicted"/>